<name>E4YXZ5_OIKDI</name>
<dbReference type="EMBL" id="FN655876">
    <property type="protein sequence ID" value="CBY40328.1"/>
    <property type="molecule type" value="Genomic_DNA"/>
</dbReference>
<reference evidence="1" key="1">
    <citation type="journal article" date="2010" name="Science">
        <title>Plasticity of animal genome architecture unmasked by rapid evolution of a pelagic tunicate.</title>
        <authorList>
            <person name="Denoeud F."/>
            <person name="Henriet S."/>
            <person name="Mungpakdee S."/>
            <person name="Aury J.M."/>
            <person name="Da Silva C."/>
            <person name="Brinkmann H."/>
            <person name="Mikhaleva J."/>
            <person name="Olsen L.C."/>
            <person name="Jubin C."/>
            <person name="Canestro C."/>
            <person name="Bouquet J.M."/>
            <person name="Danks G."/>
            <person name="Poulain J."/>
            <person name="Campsteijn C."/>
            <person name="Adamski M."/>
            <person name="Cross I."/>
            <person name="Yadetie F."/>
            <person name="Muffato M."/>
            <person name="Louis A."/>
            <person name="Butcher S."/>
            <person name="Tsagkogeorga G."/>
            <person name="Konrad A."/>
            <person name="Singh S."/>
            <person name="Jensen M.F."/>
            <person name="Cong E.H."/>
            <person name="Eikeseth-Otteraa H."/>
            <person name="Noel B."/>
            <person name="Anthouard V."/>
            <person name="Porcel B.M."/>
            <person name="Kachouri-Lafond R."/>
            <person name="Nishino A."/>
            <person name="Ugolini M."/>
            <person name="Chourrout P."/>
            <person name="Nishida H."/>
            <person name="Aasland R."/>
            <person name="Huzurbazar S."/>
            <person name="Westhof E."/>
            <person name="Delsuc F."/>
            <person name="Lehrach H."/>
            <person name="Reinhardt R."/>
            <person name="Weissenbach J."/>
            <person name="Roy S.W."/>
            <person name="Artiguenave F."/>
            <person name="Postlethwait J.H."/>
            <person name="Manak J.R."/>
            <person name="Thompson E.M."/>
            <person name="Jaillon O."/>
            <person name="Du Pasquier L."/>
            <person name="Boudinot P."/>
            <person name="Liberles D.A."/>
            <person name="Volff J.N."/>
            <person name="Philippe H."/>
            <person name="Lenhard B."/>
            <person name="Roest Crollius H."/>
            <person name="Wincker P."/>
            <person name="Chourrout D."/>
        </authorList>
    </citation>
    <scope>NUCLEOTIDE SEQUENCE [LARGE SCALE GENOMIC DNA]</scope>
</reference>
<sequence length="145" mass="16589">MYFYEDDICLVLWSKNYEDIVDKTDEAISILRDTFSDLGLGFVDNMTYIMIFGVIIEDQIVTIIEDGIELQHLDYYITVNTKTRDITLTNLTELAQLDYTANTVDTVAIPSSLLNFGSAKGLEWTNALRENYGISNIKMQNARHE</sequence>
<dbReference type="AlphaFoldDB" id="E4YXZ5"/>
<accession>E4YXZ5</accession>
<dbReference type="Proteomes" id="UP000011014">
    <property type="component" value="Unassembled WGS sequence"/>
</dbReference>
<evidence type="ECO:0000313" key="1">
    <source>
        <dbReference type="EMBL" id="CBY40328.1"/>
    </source>
</evidence>
<gene>
    <name evidence="1" type="ORF">GSOID_T00022322001</name>
</gene>
<protein>
    <submittedName>
        <fullName evidence="1">Uncharacterized protein</fullName>
    </submittedName>
</protein>
<proteinExistence type="predicted"/>
<organism evidence="1">
    <name type="scientific">Oikopleura dioica</name>
    <name type="common">Tunicate</name>
    <dbReference type="NCBI Taxonomy" id="34765"/>
    <lineage>
        <taxon>Eukaryota</taxon>
        <taxon>Metazoa</taxon>
        <taxon>Chordata</taxon>
        <taxon>Tunicata</taxon>
        <taxon>Appendicularia</taxon>
        <taxon>Copelata</taxon>
        <taxon>Oikopleuridae</taxon>
        <taxon>Oikopleura</taxon>
    </lineage>
</organism>